<dbReference type="Proteomes" id="UP000092544">
    <property type="component" value="Unassembled WGS sequence"/>
</dbReference>
<feature type="transmembrane region" description="Helical" evidence="1">
    <location>
        <begin position="277"/>
        <end position="295"/>
    </location>
</feature>
<feature type="transmembrane region" description="Helical" evidence="1">
    <location>
        <begin position="150"/>
        <end position="166"/>
    </location>
</feature>
<evidence type="ECO:0000256" key="1">
    <source>
        <dbReference type="SAM" id="Phobius"/>
    </source>
</evidence>
<feature type="transmembrane region" description="Helical" evidence="1">
    <location>
        <begin position="187"/>
        <end position="206"/>
    </location>
</feature>
<feature type="transmembrane region" description="Helical" evidence="1">
    <location>
        <begin position="35"/>
        <end position="52"/>
    </location>
</feature>
<dbReference type="EMBL" id="FLOB01000001">
    <property type="protein sequence ID" value="SBS27000.1"/>
    <property type="molecule type" value="Genomic_DNA"/>
</dbReference>
<keyword evidence="3" id="KW-1185">Reference proteome</keyword>
<gene>
    <name evidence="2" type="ORF">MSP8886_00772</name>
</gene>
<dbReference type="AlphaFoldDB" id="A0A1A8T790"/>
<proteinExistence type="predicted"/>
<feature type="transmembrane region" description="Helical" evidence="1">
    <location>
        <begin position="7"/>
        <end position="29"/>
    </location>
</feature>
<keyword evidence="1" id="KW-0812">Transmembrane</keyword>
<reference evidence="2 3" key="1">
    <citation type="submission" date="2016-06" db="EMBL/GenBank/DDBJ databases">
        <authorList>
            <person name="Kjaerup R.B."/>
            <person name="Dalgaard T.S."/>
            <person name="Juul-Madsen H.R."/>
        </authorList>
    </citation>
    <scope>NUCLEOTIDE SEQUENCE [LARGE SCALE GENOMIC DNA]</scope>
    <source>
        <strain evidence="2 3">CECT 8886</strain>
    </source>
</reference>
<feature type="transmembrane region" description="Helical" evidence="1">
    <location>
        <begin position="307"/>
        <end position="327"/>
    </location>
</feature>
<feature type="transmembrane region" description="Helical" evidence="1">
    <location>
        <begin position="218"/>
        <end position="238"/>
    </location>
</feature>
<feature type="transmembrane region" description="Helical" evidence="1">
    <location>
        <begin position="245"/>
        <end position="265"/>
    </location>
</feature>
<keyword evidence="1" id="KW-0472">Membrane</keyword>
<feature type="transmembrane region" description="Helical" evidence="1">
    <location>
        <begin position="72"/>
        <end position="88"/>
    </location>
</feature>
<evidence type="ECO:0000313" key="3">
    <source>
        <dbReference type="Proteomes" id="UP000092544"/>
    </source>
</evidence>
<protein>
    <submittedName>
        <fullName evidence="2">Uncharacterized protein</fullName>
    </submittedName>
</protein>
<name>A0A1A8T790_9GAMM</name>
<accession>A0A1A8T790</accession>
<feature type="transmembrane region" description="Helical" evidence="1">
    <location>
        <begin position="333"/>
        <end position="350"/>
    </location>
</feature>
<dbReference type="STRING" id="1792290.MSP8886_00772"/>
<evidence type="ECO:0000313" key="2">
    <source>
        <dbReference type="EMBL" id="SBS27000.1"/>
    </source>
</evidence>
<keyword evidence="1" id="KW-1133">Transmembrane helix</keyword>
<dbReference type="RefSeq" id="WP_067012807.1">
    <property type="nucleotide sequence ID" value="NZ_FLOB01000001.1"/>
</dbReference>
<organism evidence="2 3">
    <name type="scientific">Marinomonas spartinae</name>
    <dbReference type="NCBI Taxonomy" id="1792290"/>
    <lineage>
        <taxon>Bacteria</taxon>
        <taxon>Pseudomonadati</taxon>
        <taxon>Pseudomonadota</taxon>
        <taxon>Gammaproteobacteria</taxon>
        <taxon>Oceanospirillales</taxon>
        <taxon>Oceanospirillaceae</taxon>
        <taxon>Marinomonas</taxon>
    </lineage>
</organism>
<sequence length="359" mass="41544">MIGKLFLIRVFLEGLPQAIYFISMILGGYYSTPLLWGKIIACNAIITIANAFDFGRIQMILSNTSSKTLSFFRYFLSFFALVLFAYFLNKSIDVKYILLASFLGFLTVYKQHEMALISVSGNDVFYQKTNFIISLIKSFAIVFAGFFGDLLYFLIIYLIGMLVLVYPIKIDFDNSRLLRNKLQKNELYIGVMSFLGLLTHTIDKMSLYQYVEHENIKLYSFISVFSVGLMFLSALWFRNTSKGKAFFWSIIILYCLLFLFFTFVLYMYSPVSFNMRVIFYCLIMFIWGGVNISLQNVYKKDFLNGTFLSRIIMGVIPIIVLLLLLLLKSSLSLQIYWGAMVLAQLIYLSTRLKCFSLFS</sequence>